<dbReference type="Proteomes" id="UP000246303">
    <property type="component" value="Unassembled WGS sequence"/>
</dbReference>
<gene>
    <name evidence="3" type="ORF">CVS29_10905</name>
</gene>
<dbReference type="PROSITE" id="PS50005">
    <property type="entry name" value="TPR"/>
    <property type="match status" value="1"/>
</dbReference>
<feature type="transmembrane region" description="Helical" evidence="2">
    <location>
        <begin position="38"/>
        <end position="57"/>
    </location>
</feature>
<proteinExistence type="predicted"/>
<feature type="compositionally biased region" description="Basic and acidic residues" evidence="1">
    <location>
        <begin position="229"/>
        <end position="252"/>
    </location>
</feature>
<accession>A0A2V3DR52</accession>
<dbReference type="OrthoDB" id="4869995at2"/>
<keyword evidence="2" id="KW-1133">Transmembrane helix</keyword>
<sequence>MNASSLAAQPGPVAPSGTASSGTAPSGAGDARQRRKKLLLWSAPAILVAAVVALKLLSLPLAAGQAGAAYGSSNADGTVHAGQAMGVLNLVERYKSHFAVGDGYVLRGDFERARKEFATALELVPAKDSCKVRVNLVLSLEKLGEEGQKAGDTASALEFFAQGSATVEQAPRDCFTPDSANNSDGEGDALRDAAQRLEEKASASQDGGQDGEGGESEPGQDTPAPPASKLDKLKESGQKAQQERSKGQKLDELLEEEPEQHPKPW</sequence>
<feature type="region of interest" description="Disordered" evidence="1">
    <location>
        <begin position="193"/>
        <end position="265"/>
    </location>
</feature>
<dbReference type="RefSeq" id="WP_110106357.1">
    <property type="nucleotide sequence ID" value="NZ_JACBZZ010000001.1"/>
</dbReference>
<protein>
    <submittedName>
        <fullName evidence="3">Uncharacterized protein</fullName>
    </submittedName>
</protein>
<feature type="region of interest" description="Disordered" evidence="1">
    <location>
        <begin position="1"/>
        <end position="29"/>
    </location>
</feature>
<evidence type="ECO:0000256" key="1">
    <source>
        <dbReference type="SAM" id="MobiDB-lite"/>
    </source>
</evidence>
<dbReference type="AlphaFoldDB" id="A0A2V3DR52"/>
<keyword evidence="2" id="KW-0812">Transmembrane</keyword>
<keyword evidence="2" id="KW-0472">Membrane</keyword>
<evidence type="ECO:0000313" key="4">
    <source>
        <dbReference type="Proteomes" id="UP000246303"/>
    </source>
</evidence>
<organism evidence="3 4">
    <name type="scientific">Arthrobacter psychrochitiniphilus</name>
    <dbReference type="NCBI Taxonomy" id="291045"/>
    <lineage>
        <taxon>Bacteria</taxon>
        <taxon>Bacillati</taxon>
        <taxon>Actinomycetota</taxon>
        <taxon>Actinomycetes</taxon>
        <taxon>Micrococcales</taxon>
        <taxon>Micrococcaceae</taxon>
        <taxon>Arthrobacter</taxon>
    </lineage>
</organism>
<reference evidence="3 4" key="1">
    <citation type="submission" date="2018-05" db="EMBL/GenBank/DDBJ databases">
        <title>Genetic diversity of glacier-inhabiting Cryobacterium bacteria in China and description of Cryobacterium mengkeensis sp. nov. and Arthrobacter glacialis sp. nov.</title>
        <authorList>
            <person name="Liu Q."/>
            <person name="Xin Y.-H."/>
        </authorList>
    </citation>
    <scope>NUCLEOTIDE SEQUENCE [LARGE SCALE GENOMIC DNA]</scope>
    <source>
        <strain evidence="3 4">GP3</strain>
    </source>
</reference>
<name>A0A2V3DR52_9MICC</name>
<dbReference type="EMBL" id="QHLZ01000006">
    <property type="protein sequence ID" value="PXA65181.1"/>
    <property type="molecule type" value="Genomic_DNA"/>
</dbReference>
<keyword evidence="4" id="KW-1185">Reference proteome</keyword>
<evidence type="ECO:0000313" key="3">
    <source>
        <dbReference type="EMBL" id="PXA65181.1"/>
    </source>
</evidence>
<evidence type="ECO:0000256" key="2">
    <source>
        <dbReference type="SAM" id="Phobius"/>
    </source>
</evidence>
<dbReference type="InterPro" id="IPR019734">
    <property type="entry name" value="TPR_rpt"/>
</dbReference>
<comment type="caution">
    <text evidence="3">The sequence shown here is derived from an EMBL/GenBank/DDBJ whole genome shotgun (WGS) entry which is preliminary data.</text>
</comment>
<feature type="compositionally biased region" description="Low complexity" evidence="1">
    <location>
        <begin position="14"/>
        <end position="29"/>
    </location>
</feature>